<evidence type="ECO:0000313" key="3">
    <source>
        <dbReference type="Proteomes" id="UP001341840"/>
    </source>
</evidence>
<sequence>MNHHGYIKGRSALLQHATNHSYQHPAFFLGTSGYSGSPKTLEGTFCTLATSVGTSQQKPRMVNKDEEGVPYTDHSGDDRHQNQQQNQQQVDLHLNATANGSQESAGRNAKMGGIQNGQPNSGSDNPGGQ</sequence>
<dbReference type="EMBL" id="JASCZI010090649">
    <property type="protein sequence ID" value="MED6144032.1"/>
    <property type="molecule type" value="Genomic_DNA"/>
</dbReference>
<feature type="region of interest" description="Disordered" evidence="1">
    <location>
        <begin position="51"/>
        <end position="129"/>
    </location>
</feature>
<protein>
    <submittedName>
        <fullName evidence="2">Uncharacterized protein</fullName>
    </submittedName>
</protein>
<feature type="compositionally biased region" description="Polar residues" evidence="1">
    <location>
        <begin position="116"/>
        <end position="129"/>
    </location>
</feature>
<evidence type="ECO:0000256" key="1">
    <source>
        <dbReference type="SAM" id="MobiDB-lite"/>
    </source>
</evidence>
<evidence type="ECO:0000313" key="2">
    <source>
        <dbReference type="EMBL" id="MED6144032.1"/>
    </source>
</evidence>
<proteinExistence type="predicted"/>
<feature type="compositionally biased region" description="Polar residues" evidence="1">
    <location>
        <begin position="96"/>
        <end position="105"/>
    </location>
</feature>
<reference evidence="2 3" key="1">
    <citation type="journal article" date="2023" name="Plants (Basel)">
        <title>Bridging the Gap: Combining Genomics and Transcriptomics Approaches to Understand Stylosanthes scabra, an Orphan Legume from the Brazilian Caatinga.</title>
        <authorList>
            <person name="Ferreira-Neto J.R.C."/>
            <person name="da Silva M.D."/>
            <person name="Binneck E."/>
            <person name="de Melo N.F."/>
            <person name="da Silva R.H."/>
            <person name="de Melo A.L.T.M."/>
            <person name="Pandolfi V."/>
            <person name="Bustamante F.O."/>
            <person name="Brasileiro-Vidal A.C."/>
            <person name="Benko-Iseppon A.M."/>
        </authorList>
    </citation>
    <scope>NUCLEOTIDE SEQUENCE [LARGE SCALE GENOMIC DNA]</scope>
    <source>
        <tissue evidence="2">Leaves</tissue>
    </source>
</reference>
<organism evidence="2 3">
    <name type="scientific">Stylosanthes scabra</name>
    <dbReference type="NCBI Taxonomy" id="79078"/>
    <lineage>
        <taxon>Eukaryota</taxon>
        <taxon>Viridiplantae</taxon>
        <taxon>Streptophyta</taxon>
        <taxon>Embryophyta</taxon>
        <taxon>Tracheophyta</taxon>
        <taxon>Spermatophyta</taxon>
        <taxon>Magnoliopsida</taxon>
        <taxon>eudicotyledons</taxon>
        <taxon>Gunneridae</taxon>
        <taxon>Pentapetalae</taxon>
        <taxon>rosids</taxon>
        <taxon>fabids</taxon>
        <taxon>Fabales</taxon>
        <taxon>Fabaceae</taxon>
        <taxon>Papilionoideae</taxon>
        <taxon>50 kb inversion clade</taxon>
        <taxon>dalbergioids sensu lato</taxon>
        <taxon>Dalbergieae</taxon>
        <taxon>Pterocarpus clade</taxon>
        <taxon>Stylosanthes</taxon>
    </lineage>
</organism>
<gene>
    <name evidence="2" type="ORF">PIB30_011534</name>
</gene>
<keyword evidence="3" id="KW-1185">Reference proteome</keyword>
<name>A0ABU6T5N6_9FABA</name>
<accession>A0ABU6T5N6</accession>
<comment type="caution">
    <text evidence="2">The sequence shown here is derived from an EMBL/GenBank/DDBJ whole genome shotgun (WGS) entry which is preliminary data.</text>
</comment>
<dbReference type="Proteomes" id="UP001341840">
    <property type="component" value="Unassembled WGS sequence"/>
</dbReference>